<protein>
    <submittedName>
        <fullName evidence="1">Uncharacterized protein</fullName>
    </submittedName>
</protein>
<name>A0AAP5IEC4_9CYAN</name>
<proteinExistence type="predicted"/>
<dbReference type="EMBL" id="JAALHA020000018">
    <property type="protein sequence ID" value="MDR9898497.1"/>
    <property type="molecule type" value="Genomic_DNA"/>
</dbReference>
<evidence type="ECO:0000313" key="1">
    <source>
        <dbReference type="EMBL" id="MDR9898497.1"/>
    </source>
</evidence>
<dbReference type="AlphaFoldDB" id="A0AAP5IEC4"/>
<evidence type="ECO:0000313" key="2">
    <source>
        <dbReference type="Proteomes" id="UP000667802"/>
    </source>
</evidence>
<accession>A0AAP5IEC4</accession>
<comment type="caution">
    <text evidence="1">The sequence shown here is derived from an EMBL/GenBank/DDBJ whole genome shotgun (WGS) entry which is preliminary data.</text>
</comment>
<organism evidence="1 2">
    <name type="scientific">Aetokthonos hydrillicola Thurmond2011</name>
    <dbReference type="NCBI Taxonomy" id="2712845"/>
    <lineage>
        <taxon>Bacteria</taxon>
        <taxon>Bacillati</taxon>
        <taxon>Cyanobacteriota</taxon>
        <taxon>Cyanophyceae</taxon>
        <taxon>Nostocales</taxon>
        <taxon>Hapalosiphonaceae</taxon>
        <taxon>Aetokthonos</taxon>
    </lineage>
</organism>
<keyword evidence="2" id="KW-1185">Reference proteome</keyword>
<reference evidence="2" key="1">
    <citation type="journal article" date="2021" name="Science">
        <title>Hunting the eagle killer: A cyanobacterial neurotoxin causes vacuolar myelinopathy.</title>
        <authorList>
            <person name="Breinlinger S."/>
            <person name="Phillips T.J."/>
            <person name="Haram B.N."/>
            <person name="Mares J."/>
            <person name="Martinez Yerena J.A."/>
            <person name="Hrouzek P."/>
            <person name="Sobotka R."/>
            <person name="Henderson W.M."/>
            <person name="Schmieder P."/>
            <person name="Williams S.M."/>
            <person name="Lauderdale J.D."/>
            <person name="Wilde H.D."/>
            <person name="Gerrin W."/>
            <person name="Kust A."/>
            <person name="Washington J.W."/>
            <person name="Wagner C."/>
            <person name="Geier B."/>
            <person name="Liebeke M."/>
            <person name="Enke H."/>
            <person name="Niedermeyer T.H.J."/>
            <person name="Wilde S.B."/>
        </authorList>
    </citation>
    <scope>NUCLEOTIDE SEQUENCE [LARGE SCALE GENOMIC DNA]</scope>
    <source>
        <strain evidence="2">Thurmond2011</strain>
    </source>
</reference>
<sequence length="45" mass="5002">MGISERQILGTLLTWLQDKTSAVFAIATLNRLDALNKGRKLTKSK</sequence>
<dbReference type="Proteomes" id="UP000667802">
    <property type="component" value="Unassembled WGS sequence"/>
</dbReference>
<dbReference type="RefSeq" id="WP_208352089.1">
    <property type="nucleotide sequence ID" value="NZ_JAALHA020000018.1"/>
</dbReference>
<gene>
    <name evidence="1" type="ORF">G7B40_028645</name>
</gene>